<gene>
    <name evidence="5" type="ORF">KI387_036619</name>
</gene>
<keyword evidence="3" id="KW-0456">Lyase</keyword>
<feature type="non-terminal residue" evidence="5">
    <location>
        <position position="1"/>
    </location>
</feature>
<protein>
    <submittedName>
        <fullName evidence="5">Uncharacterized protein</fullName>
    </submittedName>
</protein>
<dbReference type="Gene3D" id="3.40.640.10">
    <property type="entry name" value="Type I PLP-dependent aspartate aminotransferase-like (Major domain)"/>
    <property type="match status" value="1"/>
</dbReference>
<evidence type="ECO:0000256" key="2">
    <source>
        <dbReference type="ARBA" id="ARBA00022898"/>
    </source>
</evidence>
<evidence type="ECO:0000256" key="1">
    <source>
        <dbReference type="ARBA" id="ARBA00001933"/>
    </source>
</evidence>
<proteinExistence type="predicted"/>
<dbReference type="EMBL" id="JAHRHJ020000007">
    <property type="protein sequence ID" value="KAH9308708.1"/>
    <property type="molecule type" value="Genomic_DNA"/>
</dbReference>
<dbReference type="SUPFAM" id="SSF53383">
    <property type="entry name" value="PLP-dependent transferases"/>
    <property type="match status" value="1"/>
</dbReference>
<keyword evidence="6" id="KW-1185">Reference proteome</keyword>
<keyword evidence="2" id="KW-0663">Pyridoxal phosphate</keyword>
<keyword evidence="4" id="KW-0812">Transmembrane</keyword>
<evidence type="ECO:0000256" key="4">
    <source>
        <dbReference type="SAM" id="Phobius"/>
    </source>
</evidence>
<dbReference type="InterPro" id="IPR015424">
    <property type="entry name" value="PyrdxlP-dep_Trfase"/>
</dbReference>
<organism evidence="5 6">
    <name type="scientific">Taxus chinensis</name>
    <name type="common">Chinese yew</name>
    <name type="synonym">Taxus wallichiana var. chinensis</name>
    <dbReference type="NCBI Taxonomy" id="29808"/>
    <lineage>
        <taxon>Eukaryota</taxon>
        <taxon>Viridiplantae</taxon>
        <taxon>Streptophyta</taxon>
        <taxon>Embryophyta</taxon>
        <taxon>Tracheophyta</taxon>
        <taxon>Spermatophyta</taxon>
        <taxon>Pinopsida</taxon>
        <taxon>Pinidae</taxon>
        <taxon>Conifers II</taxon>
        <taxon>Cupressales</taxon>
        <taxon>Taxaceae</taxon>
        <taxon>Taxus</taxon>
    </lineage>
</organism>
<evidence type="ECO:0000313" key="5">
    <source>
        <dbReference type="EMBL" id="KAH9308708.1"/>
    </source>
</evidence>
<dbReference type="GO" id="GO:0005783">
    <property type="term" value="C:endoplasmic reticulum"/>
    <property type="evidence" value="ECO:0007669"/>
    <property type="project" value="TreeGrafter"/>
</dbReference>
<comment type="caution">
    <text evidence="5">The sequence shown here is derived from an EMBL/GenBank/DDBJ whole genome shotgun (WGS) entry which is preliminary data.</text>
</comment>
<dbReference type="PANTHER" id="PTHR42735">
    <property type="match status" value="1"/>
</dbReference>
<dbReference type="AlphaFoldDB" id="A0AA38FRY8"/>
<dbReference type="InterPro" id="IPR050477">
    <property type="entry name" value="GrpII_AminoAcid_Decarb"/>
</dbReference>
<comment type="cofactor">
    <cofactor evidence="1">
        <name>pyridoxal 5'-phosphate</name>
        <dbReference type="ChEBI" id="CHEBI:597326"/>
    </cofactor>
</comment>
<sequence>MWMGELISMWKAWANEGLSDYEPVVVVLFTLVTCVITYVVAGFLCLLAHHHHHNHHGLKGPLTAIFITTISLIPGVRAYIQQQKGKVVDKLQSSVKSGRENWQTELPRVGLGIGVIERLELEKSKDVQWRGRCSGTVYIDGSESDGHFSLINEAYSMFAHTNPLHLDVFPSITRFEGEVVAMTASFLGSREKASGGQVCGNMSSGGTESILLAVKSSRDYMKAKKGILNPE</sequence>
<dbReference type="GO" id="GO:0016020">
    <property type="term" value="C:membrane"/>
    <property type="evidence" value="ECO:0007669"/>
    <property type="project" value="GOC"/>
</dbReference>
<reference evidence="5 6" key="1">
    <citation type="journal article" date="2021" name="Nat. Plants">
        <title>The Taxus genome provides insights into paclitaxel biosynthesis.</title>
        <authorList>
            <person name="Xiong X."/>
            <person name="Gou J."/>
            <person name="Liao Q."/>
            <person name="Li Y."/>
            <person name="Zhou Q."/>
            <person name="Bi G."/>
            <person name="Li C."/>
            <person name="Du R."/>
            <person name="Wang X."/>
            <person name="Sun T."/>
            <person name="Guo L."/>
            <person name="Liang H."/>
            <person name="Lu P."/>
            <person name="Wu Y."/>
            <person name="Zhang Z."/>
            <person name="Ro D.K."/>
            <person name="Shang Y."/>
            <person name="Huang S."/>
            <person name="Yan J."/>
        </authorList>
    </citation>
    <scope>NUCLEOTIDE SEQUENCE [LARGE SCALE GENOMIC DNA]</scope>
    <source>
        <strain evidence="5">Ta-2019</strain>
    </source>
</reference>
<keyword evidence="4" id="KW-0472">Membrane</keyword>
<dbReference type="InterPro" id="IPR015421">
    <property type="entry name" value="PyrdxlP-dep_Trfase_major"/>
</dbReference>
<accession>A0AA38FRY8</accession>
<evidence type="ECO:0000256" key="3">
    <source>
        <dbReference type="ARBA" id="ARBA00023239"/>
    </source>
</evidence>
<name>A0AA38FRY8_TAXCH</name>
<evidence type="ECO:0000313" key="6">
    <source>
        <dbReference type="Proteomes" id="UP000824469"/>
    </source>
</evidence>
<feature type="transmembrane region" description="Helical" evidence="4">
    <location>
        <begin position="24"/>
        <end position="48"/>
    </location>
</feature>
<dbReference type="PANTHER" id="PTHR42735:SF6">
    <property type="entry name" value="SPHINGOSINE-1-PHOSPHATE LYASE 1"/>
    <property type="match status" value="1"/>
</dbReference>
<dbReference type="Proteomes" id="UP000824469">
    <property type="component" value="Unassembled WGS sequence"/>
</dbReference>
<dbReference type="GO" id="GO:0030149">
    <property type="term" value="P:sphingolipid catabolic process"/>
    <property type="evidence" value="ECO:0007669"/>
    <property type="project" value="TreeGrafter"/>
</dbReference>
<dbReference type="GO" id="GO:0008117">
    <property type="term" value="F:sphinganine-1-phosphate aldolase activity"/>
    <property type="evidence" value="ECO:0007669"/>
    <property type="project" value="TreeGrafter"/>
</dbReference>
<feature type="transmembrane region" description="Helical" evidence="4">
    <location>
        <begin position="60"/>
        <end position="80"/>
    </location>
</feature>
<keyword evidence="4" id="KW-1133">Transmembrane helix</keyword>